<evidence type="ECO:0008006" key="4">
    <source>
        <dbReference type="Google" id="ProtNLM"/>
    </source>
</evidence>
<dbReference type="EMBL" id="JARJBB010000019">
    <property type="protein sequence ID" value="MDF3302198.1"/>
    <property type="molecule type" value="Genomic_DNA"/>
</dbReference>
<keyword evidence="3" id="KW-1185">Reference proteome</keyword>
<gene>
    <name evidence="2" type="ORF">P3H78_26925</name>
</gene>
<proteinExistence type="predicted"/>
<accession>A0ABT6AC22</accession>
<evidence type="ECO:0000313" key="3">
    <source>
        <dbReference type="Proteomes" id="UP001221150"/>
    </source>
</evidence>
<dbReference type="Proteomes" id="UP001221150">
    <property type="component" value="Unassembled WGS sequence"/>
</dbReference>
<feature type="region of interest" description="Disordered" evidence="1">
    <location>
        <begin position="123"/>
        <end position="230"/>
    </location>
</feature>
<evidence type="ECO:0000313" key="2">
    <source>
        <dbReference type="EMBL" id="MDF3302198.1"/>
    </source>
</evidence>
<sequence length="319" mass="30988">MRSRMTLGRLLPLGGPRDGAWIAERAAEAVLRRAAQDAPGVRLGALRIALSDPALTAAPVVPPPPSALPPGDLRVRAEFAATADEPLPAVAARLREVLAAAATGSLGLTVTDVDLHVTTLLNGGTGPADRSGTTGLAARTPQAGSADTARAADTAGPAHTTAAPADTAFSARPAHPTGPADAPDAAGGPTAADTAGPAGTGAGGVGDGGAEDRGVGGSRGIGGGGAGGSVAADARRAAGAALAVPGVLRLTGALGGGPDRVVLVETRSRAAALPHRHVRVELAVRADHRAVAVARAVRAAVTASLPDRPSVAVLITEVG</sequence>
<organism evidence="2 3">
    <name type="scientific">Streptomyces tropicalis</name>
    <dbReference type="NCBI Taxonomy" id="3034234"/>
    <lineage>
        <taxon>Bacteria</taxon>
        <taxon>Bacillati</taxon>
        <taxon>Actinomycetota</taxon>
        <taxon>Actinomycetes</taxon>
        <taxon>Kitasatosporales</taxon>
        <taxon>Streptomycetaceae</taxon>
        <taxon>Streptomyces</taxon>
    </lineage>
</organism>
<dbReference type="RefSeq" id="WP_276111766.1">
    <property type="nucleotide sequence ID" value="NZ_JARJBB010000019.1"/>
</dbReference>
<comment type="caution">
    <text evidence="2">The sequence shown here is derived from an EMBL/GenBank/DDBJ whole genome shotgun (WGS) entry which is preliminary data.</text>
</comment>
<name>A0ABT6AC22_9ACTN</name>
<evidence type="ECO:0000256" key="1">
    <source>
        <dbReference type="SAM" id="MobiDB-lite"/>
    </source>
</evidence>
<protein>
    <recommendedName>
        <fullName evidence="4">Nucleopolyhedrovirus P10 family protein</fullName>
    </recommendedName>
</protein>
<reference evidence="2 3" key="1">
    <citation type="submission" date="2023-03" db="EMBL/GenBank/DDBJ databases">
        <title>Draft genome sequence of Streptomyces sp. K1PA1 isolated from peat swamp forest in Thailand.</title>
        <authorList>
            <person name="Klaysubun C."/>
            <person name="Duangmal K."/>
        </authorList>
    </citation>
    <scope>NUCLEOTIDE SEQUENCE [LARGE SCALE GENOMIC DNA]</scope>
    <source>
        <strain evidence="2 3">K1PA1</strain>
    </source>
</reference>
<feature type="compositionally biased region" description="Low complexity" evidence="1">
    <location>
        <begin position="151"/>
        <end position="197"/>
    </location>
</feature>
<feature type="compositionally biased region" description="Gly residues" evidence="1">
    <location>
        <begin position="215"/>
        <end position="228"/>
    </location>
</feature>
<feature type="compositionally biased region" description="Gly residues" evidence="1">
    <location>
        <begin position="198"/>
        <end position="208"/>
    </location>
</feature>